<dbReference type="Pfam" id="PF24883">
    <property type="entry name" value="NPHP3_N"/>
    <property type="match status" value="1"/>
</dbReference>
<evidence type="ECO:0000313" key="5">
    <source>
        <dbReference type="Proteomes" id="UP001446871"/>
    </source>
</evidence>
<name>A0ABR1UG42_9PEZI</name>
<evidence type="ECO:0000259" key="2">
    <source>
        <dbReference type="Pfam" id="PF24883"/>
    </source>
</evidence>
<evidence type="ECO:0008006" key="6">
    <source>
        <dbReference type="Google" id="ProtNLM"/>
    </source>
</evidence>
<dbReference type="SUPFAM" id="SSF52540">
    <property type="entry name" value="P-loop containing nucleoside triphosphate hydrolases"/>
    <property type="match status" value="1"/>
</dbReference>
<proteinExistence type="predicted"/>
<gene>
    <name evidence="4" type="ORF">PG996_011815</name>
</gene>
<dbReference type="Pfam" id="PF25053">
    <property type="entry name" value="DUF7791"/>
    <property type="match status" value="1"/>
</dbReference>
<feature type="domain" description="Nephrocystin 3-like N-terminal" evidence="2">
    <location>
        <begin position="269"/>
        <end position="433"/>
    </location>
</feature>
<feature type="domain" description="DUF7791" evidence="3">
    <location>
        <begin position="519"/>
        <end position="661"/>
    </location>
</feature>
<evidence type="ECO:0000256" key="1">
    <source>
        <dbReference type="ARBA" id="ARBA00022737"/>
    </source>
</evidence>
<evidence type="ECO:0000259" key="3">
    <source>
        <dbReference type="Pfam" id="PF25053"/>
    </source>
</evidence>
<dbReference type="PANTHER" id="PTHR10039:SF5">
    <property type="entry name" value="NACHT DOMAIN-CONTAINING PROTEIN"/>
    <property type="match status" value="1"/>
</dbReference>
<protein>
    <recommendedName>
        <fullName evidence="6">NACHT domain-containing protein</fullName>
    </recommendedName>
</protein>
<dbReference type="InterPro" id="IPR056884">
    <property type="entry name" value="NPHP3-like_N"/>
</dbReference>
<dbReference type="Proteomes" id="UP001446871">
    <property type="component" value="Unassembled WGS sequence"/>
</dbReference>
<evidence type="ECO:0000313" key="4">
    <source>
        <dbReference type="EMBL" id="KAK8057878.1"/>
    </source>
</evidence>
<accession>A0ABR1UG42</accession>
<comment type="caution">
    <text evidence="4">The sequence shown here is derived from an EMBL/GenBank/DDBJ whole genome shotgun (WGS) entry which is preliminary data.</text>
</comment>
<dbReference type="Gene3D" id="3.40.50.300">
    <property type="entry name" value="P-loop containing nucleotide triphosphate hydrolases"/>
    <property type="match status" value="1"/>
</dbReference>
<sequence>FPDYLLMDPLSALGVASNILAVIDFGWTVLTETRNIHQSSSGLSGEAEFVDHLIQDVAKLDEGLPSLVGVSGELQTLLDESKSIIGLLQNGLQAVKAGNRSKWSSFLSALKQTWGKDQVKDLTSRLGKLQIQVTRHLQVATHKEITQGVTVISRAIAQVERTNVMLDIKRREDLRELQRNLIKAIDGNAKSSRDIVNGINGLDNDKESSEHKRSKVLIKLANFRKLETATKEISASAETIREDQEILERLHFDHLQTRHYAIEEAHSNTFQWAFEQQSEGLQFREWLENHNGVFWVYGKPGSGKSTFMKFLCGNEGTRICLRRWAGEKGLIIAKFFFWNAGSDLQKSQEGLLRSLLFEILRQCPDLMPVAKNAMAEIPDLDKPDPLRYTHNLMHIYQRIATQNISLKFCFFVDGLDEFQEERQWMLKLEDLTRDDIQQYVSDKLKEHQQFNVLAQMNTDYLQVVNAVVERAQGVFLWVYLAVRTLLEGLTYHDSVSTLYRRLQEFPPDLEPFFQHLIDSVQPIYRKQMTRYLKIATIAYRPLLAMVYSYLDDIDDNPDFAIALEQSELNPEQIRFRKDKLRRRLDGCSRGLLEIVQLSGPKSGGEFFEHGVGFIHRTVSDFLHRSEDVQSLLQQNAGSENIPLMACHAMLATMKRIPTQTPNKSDKAEDLVWVLFLFMSKSLLDNPDSETALEPILEAAETSCRITAVPEYDRHRIHMFVRLAARVDLLSFVQKKVAVNPSMLRNKPEDILYPVLHYALNYRMFECPIAMRTVTLLLEAGADPNERLFKSEPATVSSSCVTELVKEREFDKKLLGHELIRVLLLHGADLRAPVKASGKTRSAEQAIVEFLTPDVANKLFQEIREIRSKAPWITRKQERVKIWYQKLVTRSVR</sequence>
<keyword evidence="5" id="KW-1185">Reference proteome</keyword>
<dbReference type="InterPro" id="IPR027417">
    <property type="entry name" value="P-loop_NTPase"/>
</dbReference>
<keyword evidence="1" id="KW-0677">Repeat</keyword>
<feature type="non-terminal residue" evidence="4">
    <location>
        <position position="1"/>
    </location>
</feature>
<organism evidence="4 5">
    <name type="scientific">Apiospora saccharicola</name>
    <dbReference type="NCBI Taxonomy" id="335842"/>
    <lineage>
        <taxon>Eukaryota</taxon>
        <taxon>Fungi</taxon>
        <taxon>Dikarya</taxon>
        <taxon>Ascomycota</taxon>
        <taxon>Pezizomycotina</taxon>
        <taxon>Sordariomycetes</taxon>
        <taxon>Xylariomycetidae</taxon>
        <taxon>Amphisphaeriales</taxon>
        <taxon>Apiosporaceae</taxon>
        <taxon>Apiospora</taxon>
    </lineage>
</organism>
<dbReference type="PANTHER" id="PTHR10039">
    <property type="entry name" value="AMELOGENIN"/>
    <property type="match status" value="1"/>
</dbReference>
<dbReference type="EMBL" id="JAQQWM010000007">
    <property type="protein sequence ID" value="KAK8057878.1"/>
    <property type="molecule type" value="Genomic_DNA"/>
</dbReference>
<reference evidence="4 5" key="1">
    <citation type="submission" date="2023-01" db="EMBL/GenBank/DDBJ databases">
        <title>Analysis of 21 Apiospora genomes using comparative genomics revels a genus with tremendous synthesis potential of carbohydrate active enzymes and secondary metabolites.</title>
        <authorList>
            <person name="Sorensen T."/>
        </authorList>
    </citation>
    <scope>NUCLEOTIDE SEQUENCE [LARGE SCALE GENOMIC DNA]</scope>
    <source>
        <strain evidence="4 5">CBS 83171</strain>
    </source>
</reference>
<dbReference type="InterPro" id="IPR056693">
    <property type="entry name" value="DUF7791"/>
</dbReference>